<dbReference type="InterPro" id="IPR014721">
    <property type="entry name" value="Ribsml_uS5_D2-typ_fold_subgr"/>
</dbReference>
<dbReference type="PANTHER" id="PTHR20861:SF1">
    <property type="entry name" value="HOMOSERINE KINASE"/>
    <property type="match status" value="1"/>
</dbReference>
<comment type="catalytic activity">
    <reaction evidence="11 13">
        <text>L-homoserine + ATP = O-phospho-L-homoserine + ADP + H(+)</text>
        <dbReference type="Rhea" id="RHEA:13985"/>
        <dbReference type="ChEBI" id="CHEBI:15378"/>
        <dbReference type="ChEBI" id="CHEBI:30616"/>
        <dbReference type="ChEBI" id="CHEBI:57476"/>
        <dbReference type="ChEBI" id="CHEBI:57590"/>
        <dbReference type="ChEBI" id="CHEBI:456216"/>
        <dbReference type="EC" id="2.7.1.39"/>
    </reaction>
</comment>
<gene>
    <name evidence="13" type="primary">thrB</name>
    <name evidence="16" type="ORF">SAMN02745716_1129</name>
</gene>
<dbReference type="HAMAP" id="MF_00384">
    <property type="entry name" value="Homoser_kinase"/>
    <property type="match status" value="1"/>
</dbReference>
<dbReference type="GO" id="GO:0005524">
    <property type="term" value="F:ATP binding"/>
    <property type="evidence" value="ECO:0007669"/>
    <property type="project" value="UniProtKB-UniRule"/>
</dbReference>
<sequence>MSAMHRKRVVRVPASSANLGPGYDVLAAAVSLSLELEVEETGRFAVESDLPGIPLDRSNLCVRAFERLRPADGLTFRIRSAIPPSGGLGSSAAAIVAGLAAADHMFELDADLFALASELEGHPDNVAAALYGGFVVCGPERVVRIPPPPELEAVVVVPPTPVPTSEARSAIPAELPIADAVHNIGAAAQLVLGLERADLSLIASALRDRIHQPRRKHLYPRSLEVVETAPKIGALGATISGAGPSVLVWCEWQQTGQVVEQLRARFPDTVVRRLNFTDLGADVRAL</sequence>
<evidence type="ECO:0000256" key="9">
    <source>
        <dbReference type="ARBA" id="ARBA00022777"/>
    </source>
</evidence>
<keyword evidence="13" id="KW-0963">Cytoplasm</keyword>
<dbReference type="InterPro" id="IPR020568">
    <property type="entry name" value="Ribosomal_Su5_D2-typ_SF"/>
</dbReference>
<evidence type="ECO:0000256" key="11">
    <source>
        <dbReference type="ARBA" id="ARBA00049375"/>
    </source>
</evidence>
<accession>A0A1H6FNU5</accession>
<dbReference type="PIRSF" id="PIRSF000676">
    <property type="entry name" value="Homoser_kin"/>
    <property type="match status" value="1"/>
</dbReference>
<reference evidence="17" key="1">
    <citation type="submission" date="2016-10" db="EMBL/GenBank/DDBJ databases">
        <authorList>
            <person name="Varghese N."/>
            <person name="Submissions S."/>
        </authorList>
    </citation>
    <scope>NUCLEOTIDE SEQUENCE [LARGE SCALE GENOMIC DNA]</scope>
    <source>
        <strain evidence="17">ATCC 35263</strain>
    </source>
</reference>
<keyword evidence="5 13" id="KW-0028">Amino-acid biosynthesis</keyword>
<dbReference type="RefSeq" id="WP_218138275.1">
    <property type="nucleotide sequence ID" value="NZ_FNWJ01000001.1"/>
</dbReference>
<keyword evidence="7 13" id="KW-0791">Threonine biosynthesis</keyword>
<dbReference type="SUPFAM" id="SSF54211">
    <property type="entry name" value="Ribosomal protein S5 domain 2-like"/>
    <property type="match status" value="1"/>
</dbReference>
<evidence type="ECO:0000313" key="17">
    <source>
        <dbReference type="Proteomes" id="UP000222056"/>
    </source>
</evidence>
<dbReference type="Gene3D" id="3.30.230.10">
    <property type="match status" value="1"/>
</dbReference>
<dbReference type="SUPFAM" id="SSF55060">
    <property type="entry name" value="GHMP Kinase, C-terminal domain"/>
    <property type="match status" value="1"/>
</dbReference>
<keyword evidence="8 13" id="KW-0547">Nucleotide-binding</keyword>
<comment type="pathway">
    <text evidence="1 13">Amino-acid biosynthesis; L-threonine biosynthesis; L-threonine from L-aspartate: step 4/5.</text>
</comment>
<comment type="similarity">
    <text evidence="2 13">Belongs to the GHMP kinase family. Homoserine kinase subfamily.</text>
</comment>
<evidence type="ECO:0000256" key="12">
    <source>
        <dbReference type="ARBA" id="ARBA00049954"/>
    </source>
</evidence>
<keyword evidence="6 13" id="KW-0808">Transferase</keyword>
<evidence type="ECO:0000256" key="3">
    <source>
        <dbReference type="ARBA" id="ARBA00012078"/>
    </source>
</evidence>
<evidence type="ECO:0000259" key="15">
    <source>
        <dbReference type="Pfam" id="PF08544"/>
    </source>
</evidence>
<keyword evidence="17" id="KW-1185">Reference proteome</keyword>
<dbReference type="GO" id="GO:0005737">
    <property type="term" value="C:cytoplasm"/>
    <property type="evidence" value="ECO:0007669"/>
    <property type="project" value="UniProtKB-SubCell"/>
</dbReference>
<proteinExistence type="inferred from homology"/>
<dbReference type="InterPro" id="IPR013750">
    <property type="entry name" value="GHMP_kinase_C_dom"/>
</dbReference>
<dbReference type="STRING" id="29539.SAMN02745716_1129"/>
<dbReference type="Pfam" id="PF00288">
    <property type="entry name" value="GHMP_kinases_N"/>
    <property type="match status" value="1"/>
</dbReference>
<dbReference type="InterPro" id="IPR006204">
    <property type="entry name" value="GHMP_kinase_N_dom"/>
</dbReference>
<evidence type="ECO:0000259" key="14">
    <source>
        <dbReference type="Pfam" id="PF00288"/>
    </source>
</evidence>
<evidence type="ECO:0000256" key="1">
    <source>
        <dbReference type="ARBA" id="ARBA00005015"/>
    </source>
</evidence>
<dbReference type="PANTHER" id="PTHR20861">
    <property type="entry name" value="HOMOSERINE/4-DIPHOSPHOCYTIDYL-2-C-METHYL-D-ERYTHRITOL KINASE"/>
    <property type="match status" value="1"/>
</dbReference>
<dbReference type="EMBL" id="FNWJ01000001">
    <property type="protein sequence ID" value="SEH12556.1"/>
    <property type="molecule type" value="Genomic_DNA"/>
</dbReference>
<evidence type="ECO:0000256" key="8">
    <source>
        <dbReference type="ARBA" id="ARBA00022741"/>
    </source>
</evidence>
<comment type="subcellular location">
    <subcellularLocation>
        <location evidence="13">Cytoplasm</location>
    </subcellularLocation>
</comment>
<dbReference type="UniPathway" id="UPA00050">
    <property type="reaction ID" value="UER00064"/>
</dbReference>
<dbReference type="GO" id="GO:0004413">
    <property type="term" value="F:homoserine kinase activity"/>
    <property type="evidence" value="ECO:0007669"/>
    <property type="project" value="UniProtKB-UniRule"/>
</dbReference>
<dbReference type="Proteomes" id="UP000222056">
    <property type="component" value="Unassembled WGS sequence"/>
</dbReference>
<dbReference type="AlphaFoldDB" id="A0A1H6FNU5"/>
<evidence type="ECO:0000256" key="4">
    <source>
        <dbReference type="ARBA" id="ARBA00017858"/>
    </source>
</evidence>
<dbReference type="Gene3D" id="3.30.70.890">
    <property type="entry name" value="GHMP kinase, C-terminal domain"/>
    <property type="match status" value="1"/>
</dbReference>
<dbReference type="PROSITE" id="PS00627">
    <property type="entry name" value="GHMP_KINASES_ATP"/>
    <property type="match status" value="1"/>
</dbReference>
<dbReference type="GO" id="GO:0009088">
    <property type="term" value="P:threonine biosynthetic process"/>
    <property type="evidence" value="ECO:0007669"/>
    <property type="project" value="UniProtKB-UniRule"/>
</dbReference>
<dbReference type="EC" id="2.7.1.39" evidence="3 13"/>
<dbReference type="NCBIfam" id="TIGR00191">
    <property type="entry name" value="thrB"/>
    <property type="match status" value="1"/>
</dbReference>
<dbReference type="InterPro" id="IPR000870">
    <property type="entry name" value="Homoserine_kinase"/>
</dbReference>
<feature type="domain" description="GHMP kinase C-terminal" evidence="15">
    <location>
        <begin position="194"/>
        <end position="267"/>
    </location>
</feature>
<keyword evidence="9 13" id="KW-0418">Kinase</keyword>
<evidence type="ECO:0000256" key="7">
    <source>
        <dbReference type="ARBA" id="ARBA00022697"/>
    </source>
</evidence>
<evidence type="ECO:0000256" key="6">
    <source>
        <dbReference type="ARBA" id="ARBA00022679"/>
    </source>
</evidence>
<evidence type="ECO:0000256" key="5">
    <source>
        <dbReference type="ARBA" id="ARBA00022605"/>
    </source>
</evidence>
<dbReference type="Pfam" id="PF08544">
    <property type="entry name" value="GHMP_kinases_C"/>
    <property type="match status" value="1"/>
</dbReference>
<evidence type="ECO:0000256" key="10">
    <source>
        <dbReference type="ARBA" id="ARBA00022840"/>
    </source>
</evidence>
<feature type="domain" description="GHMP kinase N-terminal" evidence="14">
    <location>
        <begin position="59"/>
        <end position="133"/>
    </location>
</feature>
<evidence type="ECO:0000256" key="13">
    <source>
        <dbReference type="HAMAP-Rule" id="MF_00384"/>
    </source>
</evidence>
<dbReference type="NCBIfam" id="NF002288">
    <property type="entry name" value="PRK01212.1-4"/>
    <property type="match status" value="1"/>
</dbReference>
<feature type="binding site" evidence="13">
    <location>
        <begin position="83"/>
        <end position="93"/>
    </location>
    <ligand>
        <name>ATP</name>
        <dbReference type="ChEBI" id="CHEBI:30616"/>
    </ligand>
</feature>
<dbReference type="PRINTS" id="PR00958">
    <property type="entry name" value="HOMSERKINASE"/>
</dbReference>
<keyword evidence="10 13" id="KW-0067">ATP-binding</keyword>
<dbReference type="InterPro" id="IPR036554">
    <property type="entry name" value="GHMP_kinase_C_sf"/>
</dbReference>
<organism evidence="16 17">
    <name type="scientific">Thermoleophilum album</name>
    <dbReference type="NCBI Taxonomy" id="29539"/>
    <lineage>
        <taxon>Bacteria</taxon>
        <taxon>Bacillati</taxon>
        <taxon>Actinomycetota</taxon>
        <taxon>Thermoleophilia</taxon>
        <taxon>Thermoleophilales</taxon>
        <taxon>Thermoleophilaceae</taxon>
        <taxon>Thermoleophilum</taxon>
    </lineage>
</organism>
<name>A0A1H6FNU5_THEAL</name>
<evidence type="ECO:0000313" key="16">
    <source>
        <dbReference type="EMBL" id="SEH12556.1"/>
    </source>
</evidence>
<evidence type="ECO:0000256" key="2">
    <source>
        <dbReference type="ARBA" id="ARBA00007370"/>
    </source>
</evidence>
<dbReference type="InterPro" id="IPR006203">
    <property type="entry name" value="GHMP_knse_ATP-bd_CS"/>
</dbReference>
<comment type="function">
    <text evidence="12 13">Catalyzes the ATP-dependent phosphorylation of L-homoserine to L-homoserine phosphate.</text>
</comment>
<protein>
    <recommendedName>
        <fullName evidence="4 13">Homoserine kinase</fullName>
        <shortName evidence="13">HK</shortName>
        <shortName evidence="13">HSK</shortName>
        <ecNumber evidence="3 13">2.7.1.39</ecNumber>
    </recommendedName>
</protein>